<feature type="compositionally biased region" description="Basic and acidic residues" evidence="1">
    <location>
        <begin position="67"/>
        <end position="80"/>
    </location>
</feature>
<evidence type="ECO:0000256" key="1">
    <source>
        <dbReference type="SAM" id="MobiDB-lite"/>
    </source>
</evidence>
<name>A0A8J8NF38_HALGN</name>
<organism evidence="2 3">
    <name type="scientific">Halteria grandinella</name>
    <dbReference type="NCBI Taxonomy" id="5974"/>
    <lineage>
        <taxon>Eukaryota</taxon>
        <taxon>Sar</taxon>
        <taxon>Alveolata</taxon>
        <taxon>Ciliophora</taxon>
        <taxon>Intramacronucleata</taxon>
        <taxon>Spirotrichea</taxon>
        <taxon>Stichotrichia</taxon>
        <taxon>Sporadotrichida</taxon>
        <taxon>Halteriidae</taxon>
        <taxon>Halteria</taxon>
    </lineage>
</organism>
<evidence type="ECO:0000313" key="3">
    <source>
        <dbReference type="Proteomes" id="UP000785679"/>
    </source>
</evidence>
<keyword evidence="3" id="KW-1185">Reference proteome</keyword>
<feature type="region of interest" description="Disordered" evidence="1">
    <location>
        <begin position="59"/>
        <end position="80"/>
    </location>
</feature>
<reference evidence="2" key="1">
    <citation type="submission" date="2019-06" db="EMBL/GenBank/DDBJ databases">
        <authorList>
            <person name="Zheng W."/>
        </authorList>
    </citation>
    <scope>NUCLEOTIDE SEQUENCE</scope>
    <source>
        <strain evidence="2">QDHG01</strain>
    </source>
</reference>
<feature type="region of interest" description="Disordered" evidence="1">
    <location>
        <begin position="1"/>
        <end position="21"/>
    </location>
</feature>
<accession>A0A8J8NF38</accession>
<dbReference type="AlphaFoldDB" id="A0A8J8NF38"/>
<evidence type="ECO:0000313" key="2">
    <source>
        <dbReference type="EMBL" id="TNV73195.1"/>
    </source>
</evidence>
<feature type="compositionally biased region" description="Basic and acidic residues" evidence="1">
    <location>
        <begin position="9"/>
        <end position="21"/>
    </location>
</feature>
<dbReference type="Proteomes" id="UP000785679">
    <property type="component" value="Unassembled WGS sequence"/>
</dbReference>
<sequence length="256" mass="28903">MKANTTIHMRMEESQRALERGRELRRKARSIVSSEFVERVGRKLEGILRQKERRWFAPSVSPNRVSDGIKHDKSDSGKLDTSDLMLKSMAKEMGSQSAGNSVRRKTWNIPQVDQSNSSFANGKKTLSAISEEPPSASFQSHTFQSRSILQNLQTINNENHKMFITTRNSISQMTKHKENLPQSAQEAQTLIIKSVREQISSDVLEREKLNSLAASIFSFLSGSRNAEAQTTQRAALEEVSVLNISTNRRKGWARAK</sequence>
<dbReference type="EMBL" id="RRYP01019567">
    <property type="protein sequence ID" value="TNV73195.1"/>
    <property type="molecule type" value="Genomic_DNA"/>
</dbReference>
<proteinExistence type="predicted"/>
<comment type="caution">
    <text evidence="2">The sequence shown here is derived from an EMBL/GenBank/DDBJ whole genome shotgun (WGS) entry which is preliminary data.</text>
</comment>
<gene>
    <name evidence="2" type="ORF">FGO68_gene12140</name>
</gene>
<protein>
    <submittedName>
        <fullName evidence="2">Uncharacterized protein</fullName>
    </submittedName>
</protein>